<dbReference type="RefSeq" id="WP_314207376.1">
    <property type="nucleotide sequence ID" value="NZ_JAVTLL010000045.1"/>
</dbReference>
<organism evidence="1 2">
    <name type="scientific">Streptomyces justiciae</name>
    <dbReference type="NCBI Taxonomy" id="2780140"/>
    <lineage>
        <taxon>Bacteria</taxon>
        <taxon>Bacillati</taxon>
        <taxon>Actinomycetota</taxon>
        <taxon>Actinomycetes</taxon>
        <taxon>Kitasatosporales</taxon>
        <taxon>Streptomycetaceae</taxon>
        <taxon>Streptomyces</taxon>
    </lineage>
</organism>
<proteinExistence type="predicted"/>
<keyword evidence="2" id="KW-1185">Reference proteome</keyword>
<protein>
    <submittedName>
        <fullName evidence="1">Uncharacterized protein</fullName>
    </submittedName>
</protein>
<name>A0ABU3M723_9ACTN</name>
<sequence length="80" mass="8555">MSTTYTNSDTIYTLQANGPTVFGAFSVTVARQSFGYSEADVDAAMQAFTDVLNASGQVQIDKVVKIFEASGASDWTYEPA</sequence>
<reference evidence="2" key="1">
    <citation type="submission" date="2023-07" db="EMBL/GenBank/DDBJ databases">
        <title>Draft genome sequence of the endophytic actinobacterium Streptomyces justiciae WPN32, a potential antibiotic producer.</title>
        <authorList>
            <person name="Yasawong M."/>
            <person name="Pana W."/>
            <person name="Ganta P."/>
            <person name="Santapan N."/>
            <person name="Songngamsuk T."/>
            <person name="Phatcharaharikarn M."/>
            <person name="Kerdtoob S."/>
            <person name="Nantapong N."/>
        </authorList>
    </citation>
    <scope>NUCLEOTIDE SEQUENCE [LARGE SCALE GENOMIC DNA]</scope>
    <source>
        <strain evidence="2">WPN32</strain>
    </source>
</reference>
<evidence type="ECO:0000313" key="1">
    <source>
        <dbReference type="EMBL" id="MDT7847183.1"/>
    </source>
</evidence>
<evidence type="ECO:0000313" key="2">
    <source>
        <dbReference type="Proteomes" id="UP001257948"/>
    </source>
</evidence>
<accession>A0ABU3M723</accession>
<dbReference type="EMBL" id="JAVTLL010000045">
    <property type="protein sequence ID" value="MDT7847183.1"/>
    <property type="molecule type" value="Genomic_DNA"/>
</dbReference>
<dbReference type="Proteomes" id="UP001257948">
    <property type="component" value="Unassembled WGS sequence"/>
</dbReference>
<gene>
    <name evidence="1" type="ORF">RQC66_41325</name>
</gene>
<comment type="caution">
    <text evidence="1">The sequence shown here is derived from an EMBL/GenBank/DDBJ whole genome shotgun (WGS) entry which is preliminary data.</text>
</comment>